<accession>A0A5E4PHX5</accession>
<dbReference type="Pfam" id="PF20257">
    <property type="entry name" value="SAM_HAT_C"/>
    <property type="match status" value="1"/>
</dbReference>
<dbReference type="InterPro" id="IPR046469">
    <property type="entry name" value="SAM_HAT_N"/>
</dbReference>
<dbReference type="EMBL" id="LR699119">
    <property type="protein sequence ID" value="VVC76057.1"/>
    <property type="molecule type" value="Genomic_DNA"/>
</dbReference>
<dbReference type="SUPFAM" id="SSF101852">
    <property type="entry name" value="Bacterial fluorinating enzyme, C-terminal domain"/>
    <property type="match status" value="1"/>
</dbReference>
<keyword evidence="6" id="KW-1185">Reference proteome</keyword>
<organism evidence="5 6">
    <name type="scientific">Aquicella siphonis</name>
    <dbReference type="NCBI Taxonomy" id="254247"/>
    <lineage>
        <taxon>Bacteria</taxon>
        <taxon>Pseudomonadati</taxon>
        <taxon>Pseudomonadota</taxon>
        <taxon>Gammaproteobacteria</taxon>
        <taxon>Legionellales</taxon>
        <taxon>Coxiellaceae</taxon>
        <taxon>Aquicella</taxon>
    </lineage>
</organism>
<dbReference type="PANTHER" id="PTHR35092:SF1">
    <property type="entry name" value="CHLORINASE MJ1651"/>
    <property type="match status" value="1"/>
</dbReference>
<keyword evidence="1" id="KW-0949">S-adenosyl-L-methionine</keyword>
<dbReference type="InterPro" id="IPR046470">
    <property type="entry name" value="SAM_HAT_C"/>
</dbReference>
<feature type="domain" description="S-adenosyl-l-methionine hydroxide adenosyltransferase N-terminal" evidence="3">
    <location>
        <begin position="30"/>
        <end position="175"/>
    </location>
</feature>
<name>A0A5E4PHX5_9COXI</name>
<dbReference type="OrthoDB" id="9792195at2"/>
<dbReference type="Gene3D" id="2.40.30.90">
    <property type="entry name" value="Bacterial fluorinating enzyme like"/>
    <property type="match status" value="1"/>
</dbReference>
<dbReference type="AlphaFoldDB" id="A0A5E4PHX5"/>
<dbReference type="InterPro" id="IPR023227">
    <property type="entry name" value="SAM_OH_AdoTrfase_C_sf"/>
</dbReference>
<comment type="similarity">
    <text evidence="2">Belongs to the SAM hydrolase / SAM-dependent halogenase family.</text>
</comment>
<dbReference type="Proteomes" id="UP000324194">
    <property type="component" value="Chromosome 1"/>
</dbReference>
<evidence type="ECO:0000313" key="6">
    <source>
        <dbReference type="Proteomes" id="UP000324194"/>
    </source>
</evidence>
<dbReference type="KEGG" id="asip:AQUSIP_13590"/>
<dbReference type="InterPro" id="IPR023228">
    <property type="entry name" value="SAM_OH_AdoTrfase_N_sf"/>
</dbReference>
<dbReference type="Gene3D" id="3.40.50.10790">
    <property type="entry name" value="S-adenosyl-l-methionine hydroxide adenosyltransferase, N-terminal"/>
    <property type="match status" value="1"/>
</dbReference>
<evidence type="ECO:0000256" key="2">
    <source>
        <dbReference type="ARBA" id="ARBA00024035"/>
    </source>
</evidence>
<reference evidence="5 6" key="1">
    <citation type="submission" date="2019-08" db="EMBL/GenBank/DDBJ databases">
        <authorList>
            <person name="Guy L."/>
        </authorList>
    </citation>
    <scope>NUCLEOTIDE SEQUENCE [LARGE SCALE GENOMIC DNA]</scope>
    <source>
        <strain evidence="5 6">SGT-108</strain>
    </source>
</reference>
<protein>
    <submittedName>
        <fullName evidence="5">Adenosyl-chloride synthase</fullName>
    </submittedName>
</protein>
<evidence type="ECO:0000256" key="1">
    <source>
        <dbReference type="ARBA" id="ARBA00022691"/>
    </source>
</evidence>
<evidence type="ECO:0000259" key="3">
    <source>
        <dbReference type="Pfam" id="PF01887"/>
    </source>
</evidence>
<dbReference type="PIRSF" id="PIRSF006779">
    <property type="entry name" value="UCP006779"/>
    <property type="match status" value="1"/>
</dbReference>
<evidence type="ECO:0000313" key="5">
    <source>
        <dbReference type="EMBL" id="VVC76057.1"/>
    </source>
</evidence>
<dbReference type="InterPro" id="IPR002747">
    <property type="entry name" value="SAM_OH_AdoTrfase"/>
</dbReference>
<dbReference type="SUPFAM" id="SSF102522">
    <property type="entry name" value="Bacterial fluorinating enzyme, N-terminal domain"/>
    <property type="match status" value="1"/>
</dbReference>
<dbReference type="RefSeq" id="WP_148339309.1">
    <property type="nucleotide sequence ID" value="NZ_LR699119.1"/>
</dbReference>
<dbReference type="Pfam" id="PF01887">
    <property type="entry name" value="SAM_HAT_N"/>
    <property type="match status" value="1"/>
</dbReference>
<feature type="domain" description="S-adenosyl-l-methionine hydroxide adenosyltransferase C-terminal" evidence="4">
    <location>
        <begin position="203"/>
        <end position="296"/>
    </location>
</feature>
<sequence length="303" mass="33004">MKSFVVRTGWWIAVWYLCALSAVYAASGIVVFQSDFGVKDGAVSEVKGVMYSVNQSLLVSDLTHEIPPFNIWDAGYRLFQTAPYWPKGTVFVSVVDPGVGTARRSIVAKTRTGQYFVTPDNGTLTLIDDAIGIEEVRLIDESVNRLKKSGASYTFHGRDVYAYTAAKLASGVISFAGVGPVLKTPIVKLVYQKPVISDHKLTGAIVILDPQYGNLWTNISQDMLNRFGLEKGKKYKIKIFQNQQVRYEAVLPYVTTFGAVPKGAGLIYVNSLLNLAIAINQGNFAATHGIGSGAGWKIVISPV</sequence>
<gene>
    <name evidence="5" type="primary">salL</name>
    <name evidence="5" type="ORF">AQUSIP_13590</name>
</gene>
<evidence type="ECO:0000259" key="4">
    <source>
        <dbReference type="Pfam" id="PF20257"/>
    </source>
</evidence>
<proteinExistence type="inferred from homology"/>
<dbReference type="PANTHER" id="PTHR35092">
    <property type="entry name" value="CHLORINASE MJ1651"/>
    <property type="match status" value="1"/>
</dbReference>